<dbReference type="RefSeq" id="WP_245841223.1">
    <property type="nucleotide sequence ID" value="NZ_CYGX02000017.1"/>
</dbReference>
<gene>
    <name evidence="2" type="ORF">BN2475_170059</name>
</gene>
<dbReference type="Proteomes" id="UP000187012">
    <property type="component" value="Unassembled WGS sequence"/>
</dbReference>
<protein>
    <submittedName>
        <fullName evidence="2">Uncharacterized protein</fullName>
    </submittedName>
</protein>
<accession>A0A1N7RUK3</accession>
<dbReference type="STRING" id="1247936.BN2475_170059"/>
<keyword evidence="3" id="KW-1185">Reference proteome</keyword>
<dbReference type="AlphaFoldDB" id="A0A1N7RUK3"/>
<evidence type="ECO:0000313" key="2">
    <source>
        <dbReference type="EMBL" id="SIT38788.1"/>
    </source>
</evidence>
<organism evidence="2 3">
    <name type="scientific">Paraburkholderia ribeironis</name>
    <dbReference type="NCBI Taxonomy" id="1247936"/>
    <lineage>
        <taxon>Bacteria</taxon>
        <taxon>Pseudomonadati</taxon>
        <taxon>Pseudomonadota</taxon>
        <taxon>Betaproteobacteria</taxon>
        <taxon>Burkholderiales</taxon>
        <taxon>Burkholderiaceae</taxon>
        <taxon>Paraburkholderia</taxon>
    </lineage>
</organism>
<sequence>MARESLLSGRGEFPGLRQPGFPSSGGDRAQRRRDCGDVRALPALFQLNLMHLAAAKLLKTMELDREYQAGEVTRRFDTPMAAINGMLCALVEGGLVLVRSVPSRIIRVERLSFAPQPPSPVVADTGTQTTVATPPFARQNHGWLRDHGTSLLGVRSLAMLVRPSR</sequence>
<name>A0A1N7RUK3_9BURK</name>
<feature type="region of interest" description="Disordered" evidence="1">
    <location>
        <begin position="1"/>
        <end position="32"/>
    </location>
</feature>
<proteinExistence type="predicted"/>
<reference evidence="2 3" key="1">
    <citation type="submission" date="2016-12" db="EMBL/GenBank/DDBJ databases">
        <authorList>
            <person name="Song W.-J."/>
            <person name="Kurnit D.M."/>
        </authorList>
    </citation>
    <scope>NUCLEOTIDE SEQUENCE [LARGE SCALE GENOMIC DNA]</scope>
    <source>
        <strain evidence="2 3">STM7296</strain>
    </source>
</reference>
<dbReference type="EMBL" id="CYGX02000017">
    <property type="protein sequence ID" value="SIT38788.1"/>
    <property type="molecule type" value="Genomic_DNA"/>
</dbReference>
<evidence type="ECO:0000313" key="3">
    <source>
        <dbReference type="Proteomes" id="UP000187012"/>
    </source>
</evidence>
<evidence type="ECO:0000256" key="1">
    <source>
        <dbReference type="SAM" id="MobiDB-lite"/>
    </source>
</evidence>